<keyword evidence="2" id="KW-0812">Transmembrane</keyword>
<feature type="transmembrane region" description="Helical" evidence="2">
    <location>
        <begin position="371"/>
        <end position="391"/>
    </location>
</feature>
<feature type="transmembrane region" description="Helical" evidence="2">
    <location>
        <begin position="94"/>
        <end position="112"/>
    </location>
</feature>
<evidence type="ECO:0000256" key="1">
    <source>
        <dbReference type="SAM" id="MobiDB-lite"/>
    </source>
</evidence>
<name>A0ABP9DPF1_9GAMM</name>
<feature type="region of interest" description="Disordered" evidence="1">
    <location>
        <begin position="185"/>
        <end position="213"/>
    </location>
</feature>
<dbReference type="InterPro" id="IPR022134">
    <property type="entry name" value="DUF3667"/>
</dbReference>
<accession>A0ABP9DPF1</accession>
<feature type="transmembrane region" description="Helical" evidence="2">
    <location>
        <begin position="261"/>
        <end position="283"/>
    </location>
</feature>
<proteinExistence type="predicted"/>
<keyword evidence="2" id="KW-0472">Membrane</keyword>
<evidence type="ECO:0000313" key="3">
    <source>
        <dbReference type="EMBL" id="GAA4855546.1"/>
    </source>
</evidence>
<evidence type="ECO:0000256" key="2">
    <source>
        <dbReference type="SAM" id="Phobius"/>
    </source>
</evidence>
<evidence type="ECO:0000313" key="4">
    <source>
        <dbReference type="Proteomes" id="UP001501323"/>
    </source>
</evidence>
<protein>
    <submittedName>
        <fullName evidence="3">DUF3667 domain-containing protein</fullName>
    </submittedName>
</protein>
<feature type="transmembrane region" description="Helical" evidence="2">
    <location>
        <begin position="295"/>
        <end position="318"/>
    </location>
</feature>
<comment type="caution">
    <text evidence="3">The sequence shown here is derived from an EMBL/GenBank/DDBJ whole genome shotgun (WGS) entry which is preliminary data.</text>
</comment>
<dbReference type="RefSeq" id="WP_345293821.1">
    <property type="nucleotide sequence ID" value="NZ_BAABJY010000001.1"/>
</dbReference>
<feature type="transmembrane region" description="Helical" evidence="2">
    <location>
        <begin position="324"/>
        <end position="350"/>
    </location>
</feature>
<dbReference type="EMBL" id="BAABJY010000001">
    <property type="protein sequence ID" value="GAA4855546.1"/>
    <property type="molecule type" value="Genomic_DNA"/>
</dbReference>
<dbReference type="Pfam" id="PF12412">
    <property type="entry name" value="DUF3667"/>
    <property type="match status" value="1"/>
</dbReference>
<sequence>MSDTAQLDPASPLQEDATGACENCGTPLQGTYCYACGQSRHNPTRHLGHAIEDVFESIWHLDGRIFRTLRDLLVPGRVAIDYLAGHRARYVAPFRLFVILSLLTFFIASLSTDIDPDTAIRLDGDSDISQAETVAEVERRRDEAIAALESRRGELAEQAPVAAAAIDTAVSAARSQADARIAELREASPATDDTPGAEVPATRGKKPGRDEEAGAWDAKANPIAIAWLPGFANDWLNTQSDRASHNVLRIRDDPERFVGDLIGAIPTTLIFLVPLFALLLKLAYLFTGRLYLEHLVVALYSHAYLLLSLLLIFVASAIRGALPAGASGLGVVFGLVEAGLWAWMPVYLLLMQRRVYRQGWPMTLLKYTVMGVLYFMLLGFGAAFLFTYVLVKM</sequence>
<keyword evidence="2" id="KW-1133">Transmembrane helix</keyword>
<keyword evidence="4" id="KW-1185">Reference proteome</keyword>
<gene>
    <name evidence="3" type="ORF">GCM10023332_03970</name>
</gene>
<dbReference type="Proteomes" id="UP001501323">
    <property type="component" value="Unassembled WGS sequence"/>
</dbReference>
<organism evidence="3 4">
    <name type="scientific">Luteimonas vadosa</name>
    <dbReference type="NCBI Taxonomy" id="1165507"/>
    <lineage>
        <taxon>Bacteria</taxon>
        <taxon>Pseudomonadati</taxon>
        <taxon>Pseudomonadota</taxon>
        <taxon>Gammaproteobacteria</taxon>
        <taxon>Lysobacterales</taxon>
        <taxon>Lysobacteraceae</taxon>
        <taxon>Luteimonas</taxon>
    </lineage>
</organism>
<reference evidence="4" key="1">
    <citation type="journal article" date="2019" name="Int. J. Syst. Evol. Microbiol.">
        <title>The Global Catalogue of Microorganisms (GCM) 10K type strain sequencing project: providing services to taxonomists for standard genome sequencing and annotation.</title>
        <authorList>
            <consortium name="The Broad Institute Genomics Platform"/>
            <consortium name="The Broad Institute Genome Sequencing Center for Infectious Disease"/>
            <person name="Wu L."/>
            <person name="Ma J."/>
        </authorList>
    </citation>
    <scope>NUCLEOTIDE SEQUENCE [LARGE SCALE GENOMIC DNA]</scope>
    <source>
        <strain evidence="4">JCM 18392</strain>
    </source>
</reference>